<name>A0A6I5ZLV6_9FIRM</name>
<dbReference type="SUPFAM" id="SSF48371">
    <property type="entry name" value="ARM repeat"/>
    <property type="match status" value="1"/>
</dbReference>
<dbReference type="RefSeq" id="WP_156271335.1">
    <property type="nucleotide sequence ID" value="NZ_CP046244.1"/>
</dbReference>
<dbReference type="InterPro" id="IPR011989">
    <property type="entry name" value="ARM-like"/>
</dbReference>
<proteinExistence type="predicted"/>
<reference evidence="1 2" key="1">
    <citation type="submission" date="2019-11" db="EMBL/GenBank/DDBJ databases">
        <title>Genome sequence of Moorella glycerini DSM11254.</title>
        <authorList>
            <person name="Poehlein A."/>
            <person name="Boeer T."/>
            <person name="Daniel R."/>
        </authorList>
    </citation>
    <scope>NUCLEOTIDE SEQUENCE [LARGE SCALE GENOMIC DNA]</scope>
    <source>
        <strain evidence="1 2">DSM 11254</strain>
    </source>
</reference>
<dbReference type="EMBL" id="CP046244">
    <property type="protein sequence ID" value="QGP90880.1"/>
    <property type="molecule type" value="Genomic_DNA"/>
</dbReference>
<protein>
    <submittedName>
        <fullName evidence="1">HEAT repeat protein</fullName>
    </submittedName>
</protein>
<evidence type="ECO:0000313" key="2">
    <source>
        <dbReference type="Proteomes" id="UP000425916"/>
    </source>
</evidence>
<evidence type="ECO:0000313" key="1">
    <source>
        <dbReference type="EMBL" id="QGP90880.1"/>
    </source>
</evidence>
<sequence>MRVTAKEYFSLVEALESSPDRAERLNAACRLGSWGAGGTAAILVKALQREQEAVVREAIMGSLLLCDAGEVVQEVAPLLKSDDPTSRSLALEILTCKVEDRAAGVLEQLLQDGDRDVRVLAVHVLGRSRYSGSLDLLRQVVQREEDINVACAALEYIGELGRPGDRPLVESCRQRFRHPYMEFIATKTLQQLQASMESQQVEGEEYLNEPV</sequence>
<keyword evidence="2" id="KW-1185">Reference proteome</keyword>
<dbReference type="Pfam" id="PF13646">
    <property type="entry name" value="HEAT_2"/>
    <property type="match status" value="1"/>
</dbReference>
<dbReference type="OrthoDB" id="1724349at2"/>
<accession>A0A6I5ZLV6</accession>
<dbReference type="InterPro" id="IPR016024">
    <property type="entry name" value="ARM-type_fold"/>
</dbReference>
<gene>
    <name evidence="1" type="ORF">MGLY_01920</name>
</gene>
<dbReference type="AlphaFoldDB" id="A0A6I5ZLV6"/>
<dbReference type="Gene3D" id="1.25.10.10">
    <property type="entry name" value="Leucine-rich Repeat Variant"/>
    <property type="match status" value="1"/>
</dbReference>
<organism evidence="1 2">
    <name type="scientific">Neomoorella glycerini</name>
    <dbReference type="NCBI Taxonomy" id="55779"/>
    <lineage>
        <taxon>Bacteria</taxon>
        <taxon>Bacillati</taxon>
        <taxon>Bacillota</taxon>
        <taxon>Clostridia</taxon>
        <taxon>Neomoorellales</taxon>
        <taxon>Neomoorellaceae</taxon>
        <taxon>Neomoorella</taxon>
    </lineage>
</organism>
<dbReference type="Proteomes" id="UP000425916">
    <property type="component" value="Chromosome"/>
</dbReference>